<dbReference type="InterPro" id="IPR015946">
    <property type="entry name" value="KH_dom-like_a/b"/>
</dbReference>
<dbReference type="InterPro" id="IPR003718">
    <property type="entry name" value="OsmC/Ohr_fam"/>
</dbReference>
<dbReference type="SUPFAM" id="SSF82784">
    <property type="entry name" value="OsmC-like"/>
    <property type="match status" value="1"/>
</dbReference>
<name>A0ABX0UPV1_9BACT</name>
<dbReference type="Gene3D" id="3.30.300.20">
    <property type="match status" value="1"/>
</dbReference>
<dbReference type="PANTHER" id="PTHR35368">
    <property type="entry name" value="HYDROPEROXIDE REDUCTASE"/>
    <property type="match status" value="1"/>
</dbReference>
<protein>
    <submittedName>
        <fullName evidence="1">OsmC-like protein</fullName>
    </submittedName>
</protein>
<dbReference type="InterPro" id="IPR052924">
    <property type="entry name" value="OsmC/Ohr_hydroprdx_reductase"/>
</dbReference>
<comment type="caution">
    <text evidence="1">The sequence shown here is derived from an EMBL/GenBank/DDBJ whole genome shotgun (WGS) entry which is preliminary data.</text>
</comment>
<dbReference type="InterPro" id="IPR036102">
    <property type="entry name" value="OsmC/Ohrsf"/>
</dbReference>
<sequence length="134" mass="14474">MKISAIVKSEFNQHQIKVETDGSSKQVDIAPKPEGYGSSVNGGEMLLLALATCFCNDIYREAAQRNIKVSGVEVICTADFGAAGEAGNNFRYKANVISDASASEIEELIMHTDQIAEIHNTLRKGVQVTWAGQL</sequence>
<accession>A0ABX0UPV1</accession>
<dbReference type="Proteomes" id="UP001179181">
    <property type="component" value="Unassembled WGS sequence"/>
</dbReference>
<dbReference type="EMBL" id="JAASQJ010000002">
    <property type="protein sequence ID" value="NIJ53046.1"/>
    <property type="molecule type" value="Genomic_DNA"/>
</dbReference>
<dbReference type="RefSeq" id="WP_167269846.1">
    <property type="nucleotide sequence ID" value="NZ_JAASQJ010000002.1"/>
</dbReference>
<evidence type="ECO:0000313" key="2">
    <source>
        <dbReference type="Proteomes" id="UP001179181"/>
    </source>
</evidence>
<dbReference type="PANTHER" id="PTHR35368:SF1">
    <property type="entry name" value="HYDROPEROXIDE REDUCTASE"/>
    <property type="match status" value="1"/>
</dbReference>
<evidence type="ECO:0000313" key="1">
    <source>
        <dbReference type="EMBL" id="NIJ53046.1"/>
    </source>
</evidence>
<keyword evidence="2" id="KW-1185">Reference proteome</keyword>
<proteinExistence type="predicted"/>
<organism evidence="1 2">
    <name type="scientific">Dyadobacter arcticus</name>
    <dbReference type="NCBI Taxonomy" id="1078754"/>
    <lineage>
        <taxon>Bacteria</taxon>
        <taxon>Pseudomonadati</taxon>
        <taxon>Bacteroidota</taxon>
        <taxon>Cytophagia</taxon>
        <taxon>Cytophagales</taxon>
        <taxon>Spirosomataceae</taxon>
        <taxon>Dyadobacter</taxon>
    </lineage>
</organism>
<dbReference type="Pfam" id="PF02566">
    <property type="entry name" value="OsmC"/>
    <property type="match status" value="1"/>
</dbReference>
<gene>
    <name evidence="1" type="ORF">FHS68_002216</name>
</gene>
<reference evidence="1 2" key="1">
    <citation type="submission" date="2020-03" db="EMBL/GenBank/DDBJ databases">
        <title>Genomic Encyclopedia of Type Strains, Phase IV (KMG-IV): sequencing the most valuable type-strain genomes for metagenomic binning, comparative biology and taxonomic classification.</title>
        <authorList>
            <person name="Goeker M."/>
        </authorList>
    </citation>
    <scope>NUCLEOTIDE SEQUENCE [LARGE SCALE GENOMIC DNA]</scope>
    <source>
        <strain evidence="1 2">DSM 102865</strain>
    </source>
</reference>